<keyword evidence="10" id="KW-0732">Signal</keyword>
<gene>
    <name evidence="13" type="ORF">ACFQ2X_02950</name>
</gene>
<comment type="subcellular location">
    <subcellularLocation>
        <location evidence="1 8">Cell outer membrane</location>
        <topology evidence="1 8">Multi-pass membrane protein</topology>
    </subcellularLocation>
</comment>
<keyword evidence="4 8" id="KW-0812">Transmembrane</keyword>
<evidence type="ECO:0000313" key="14">
    <source>
        <dbReference type="Proteomes" id="UP001597264"/>
    </source>
</evidence>
<keyword evidence="13" id="KW-0675">Receptor</keyword>
<evidence type="ECO:0000256" key="4">
    <source>
        <dbReference type="ARBA" id="ARBA00022692"/>
    </source>
</evidence>
<evidence type="ECO:0000256" key="8">
    <source>
        <dbReference type="PROSITE-ProRule" id="PRU01360"/>
    </source>
</evidence>
<keyword evidence="2 8" id="KW-0813">Transport</keyword>
<evidence type="ECO:0000259" key="11">
    <source>
        <dbReference type="Pfam" id="PF00593"/>
    </source>
</evidence>
<comment type="similarity">
    <text evidence="8 9">Belongs to the TonB-dependent receptor family.</text>
</comment>
<proteinExistence type="inferred from homology"/>
<dbReference type="Pfam" id="PF00593">
    <property type="entry name" value="TonB_dep_Rec_b-barrel"/>
    <property type="match status" value="1"/>
</dbReference>
<feature type="signal peptide" evidence="10">
    <location>
        <begin position="1"/>
        <end position="23"/>
    </location>
</feature>
<keyword evidence="14" id="KW-1185">Reference proteome</keyword>
<evidence type="ECO:0000256" key="5">
    <source>
        <dbReference type="ARBA" id="ARBA00023077"/>
    </source>
</evidence>
<evidence type="ECO:0000259" key="12">
    <source>
        <dbReference type="Pfam" id="PF07715"/>
    </source>
</evidence>
<dbReference type="InterPro" id="IPR000531">
    <property type="entry name" value="Beta-barrel_TonB"/>
</dbReference>
<dbReference type="InterPro" id="IPR039426">
    <property type="entry name" value="TonB-dep_rcpt-like"/>
</dbReference>
<evidence type="ECO:0000256" key="7">
    <source>
        <dbReference type="ARBA" id="ARBA00023237"/>
    </source>
</evidence>
<dbReference type="PANTHER" id="PTHR47234:SF2">
    <property type="entry name" value="TONB-DEPENDENT RECEPTOR"/>
    <property type="match status" value="1"/>
</dbReference>
<feature type="domain" description="TonB-dependent receptor-like beta-barrel" evidence="11">
    <location>
        <begin position="348"/>
        <end position="897"/>
    </location>
</feature>
<dbReference type="Proteomes" id="UP001597264">
    <property type="component" value="Unassembled WGS sequence"/>
</dbReference>
<dbReference type="Gene3D" id="2.40.170.20">
    <property type="entry name" value="TonB-dependent receptor, beta-barrel domain"/>
    <property type="match status" value="1"/>
</dbReference>
<dbReference type="PANTHER" id="PTHR47234">
    <property type="match status" value="1"/>
</dbReference>
<comment type="caution">
    <text evidence="13">The sequence shown here is derived from an EMBL/GenBank/DDBJ whole genome shotgun (WGS) entry which is preliminary data.</text>
</comment>
<evidence type="ECO:0000256" key="2">
    <source>
        <dbReference type="ARBA" id="ARBA00022448"/>
    </source>
</evidence>
<dbReference type="Pfam" id="PF07715">
    <property type="entry name" value="Plug"/>
    <property type="match status" value="1"/>
</dbReference>
<name>A0ABW3U3Y2_9GAMM</name>
<dbReference type="RefSeq" id="WP_230437716.1">
    <property type="nucleotide sequence ID" value="NZ_CP087715.1"/>
</dbReference>
<keyword evidence="5 9" id="KW-0798">TonB box</keyword>
<feature type="domain" description="TonB-dependent receptor plug" evidence="12">
    <location>
        <begin position="46"/>
        <end position="158"/>
    </location>
</feature>
<evidence type="ECO:0000256" key="1">
    <source>
        <dbReference type="ARBA" id="ARBA00004571"/>
    </source>
</evidence>
<dbReference type="EMBL" id="JBHTLR010000004">
    <property type="protein sequence ID" value="MFD1215547.1"/>
    <property type="molecule type" value="Genomic_DNA"/>
</dbReference>
<accession>A0ABW3U3Y2</accession>
<dbReference type="InterPro" id="IPR037066">
    <property type="entry name" value="Plug_dom_sf"/>
</dbReference>
<evidence type="ECO:0000256" key="10">
    <source>
        <dbReference type="SAM" id="SignalP"/>
    </source>
</evidence>
<dbReference type="PROSITE" id="PS52016">
    <property type="entry name" value="TONB_DEPENDENT_REC_3"/>
    <property type="match status" value="1"/>
</dbReference>
<dbReference type="SUPFAM" id="SSF56935">
    <property type="entry name" value="Porins"/>
    <property type="match status" value="1"/>
</dbReference>
<reference evidence="14" key="1">
    <citation type="journal article" date="2019" name="Int. J. Syst. Evol. Microbiol.">
        <title>The Global Catalogue of Microorganisms (GCM) 10K type strain sequencing project: providing services to taxonomists for standard genome sequencing and annotation.</title>
        <authorList>
            <consortium name="The Broad Institute Genomics Platform"/>
            <consortium name="The Broad Institute Genome Sequencing Center for Infectious Disease"/>
            <person name="Wu L."/>
            <person name="Ma J."/>
        </authorList>
    </citation>
    <scope>NUCLEOTIDE SEQUENCE [LARGE SCALE GENOMIC DNA]</scope>
    <source>
        <strain evidence="14">CCUG 54356</strain>
    </source>
</reference>
<keyword evidence="6 8" id="KW-0472">Membrane</keyword>
<evidence type="ECO:0000256" key="6">
    <source>
        <dbReference type="ARBA" id="ARBA00023136"/>
    </source>
</evidence>
<feature type="chain" id="PRO_5045339669" evidence="10">
    <location>
        <begin position="24"/>
        <end position="933"/>
    </location>
</feature>
<keyword evidence="3 8" id="KW-1134">Transmembrane beta strand</keyword>
<evidence type="ECO:0000256" key="9">
    <source>
        <dbReference type="RuleBase" id="RU003357"/>
    </source>
</evidence>
<protein>
    <submittedName>
        <fullName evidence="13">TonB-dependent receptor plug domain-containing protein</fullName>
    </submittedName>
</protein>
<dbReference type="Gene3D" id="2.170.130.10">
    <property type="entry name" value="TonB-dependent receptor, plug domain"/>
    <property type="match status" value="1"/>
</dbReference>
<keyword evidence="7 8" id="KW-0998">Cell outer membrane</keyword>
<dbReference type="InterPro" id="IPR036942">
    <property type="entry name" value="Beta-barrel_TonB_sf"/>
</dbReference>
<dbReference type="InterPro" id="IPR012910">
    <property type="entry name" value="Plug_dom"/>
</dbReference>
<sequence length="933" mass="100900">MKKNLLSVAVAASIMVPALPAFAQEDATLVEEVVVTGSRIARDDFSSSSPINSYGTEELSKAGLASVDEFLKEDPAFTGYQMGASTNNGSDQGQKKVDMRGLGFNRTLVLINGRRQAGDATGDGAVDINTIPEAMIERVEVLKDGASTIYGSDALAGVVNFILKDDFEGFEINANLGQGMEDGQAQNSGFSMLAGINGDRGNMVMSLGYSVQEEMYQAERPWATEALYPVLQEDGTFKAIGSGSSNSRKIAVPGHGNYIYDSALGKARPFTSDDVYNYAPVNALITPNERWQFGALGSVEISDNVEGYVEALYTRRTSHQRLAPDASFAVTDDIQTPNNGLQWNDWVPANNPYNPFGDNAQNDLGISGIGVRVNRRFEESGGRLFTQTADSYRMVAGFTGEIAGKVDWDFSYTFAENQTMDETTNYGRFDRWAIAVDPDACAANAACAEAGVLNPFGEFGSISPAQMAFLTAGSLKDVYKSRMEVASLSFSGDMIEMPGGTAGWAVGFDSRQEEGQYVPDEFVSEGLTTGGAGDPLKGGYGVKEVFAEVLLPVMDNLDVNASTRYSDYDTSAGEATTYKIGADYQPLEDLRIRAGFATGFRAPNISELNQGQSGGFPIVEPLCEFGDRRLESGDITQTLYDNCQALGIDTTDAGELGFAWQSYYETSAPAEPLEPEESESINFGFVYTPGFAEGLSLSVDYWSIEIDNVIGSEDINDLMSACMNSVELSSAACSVLYGFDGSEQGNPYLNAYGGVPYPGDAYAAFGNLGTLTTSGFDFAAKYHGDLSVGPMQGYTLGWMATLVDSYERAYPLAGSRELVGTANGFEVFPEWRWNSNVGVFGDNWTLDWDMRFIDKTVDALRPASVTDDAVAESIIYHDLIGTYTWQNINFSFGINNVTDEDAPRFHSAFNANTEPGMYDVIGRRFFTGANIKF</sequence>
<organism evidence="13 14">
    <name type="scientific">Microbulbifer celer</name>
    <dbReference type="NCBI Taxonomy" id="435905"/>
    <lineage>
        <taxon>Bacteria</taxon>
        <taxon>Pseudomonadati</taxon>
        <taxon>Pseudomonadota</taxon>
        <taxon>Gammaproteobacteria</taxon>
        <taxon>Cellvibrionales</taxon>
        <taxon>Microbulbiferaceae</taxon>
        <taxon>Microbulbifer</taxon>
    </lineage>
</organism>
<evidence type="ECO:0000313" key="13">
    <source>
        <dbReference type="EMBL" id="MFD1215547.1"/>
    </source>
</evidence>
<evidence type="ECO:0000256" key="3">
    <source>
        <dbReference type="ARBA" id="ARBA00022452"/>
    </source>
</evidence>